<evidence type="ECO:0000313" key="4">
    <source>
        <dbReference type="EMBL" id="MCG2419911.1"/>
    </source>
</evidence>
<name>A0A9X1QXZ1_9FLAO</name>
<dbReference type="Pfam" id="PF04055">
    <property type="entry name" value="Radical_SAM"/>
    <property type="match status" value="1"/>
</dbReference>
<keyword evidence="2" id="KW-0143">Chaperone</keyword>
<dbReference type="GO" id="GO:0051539">
    <property type="term" value="F:4 iron, 4 sulfur cluster binding"/>
    <property type="evidence" value="ECO:0007669"/>
    <property type="project" value="UniProtKB-UniRule"/>
</dbReference>
<dbReference type="GO" id="GO:0006779">
    <property type="term" value="P:porphyrin-containing compound biosynthetic process"/>
    <property type="evidence" value="ECO:0007669"/>
    <property type="project" value="InterPro"/>
</dbReference>
<evidence type="ECO:0000256" key="2">
    <source>
        <dbReference type="RuleBase" id="RU364116"/>
    </source>
</evidence>
<organism evidence="4 5">
    <name type="scientific">Aequorivita vitellina</name>
    <dbReference type="NCBI Taxonomy" id="2874475"/>
    <lineage>
        <taxon>Bacteria</taxon>
        <taxon>Pseudomonadati</taxon>
        <taxon>Bacteroidota</taxon>
        <taxon>Flavobacteriia</taxon>
        <taxon>Flavobacteriales</taxon>
        <taxon>Flavobacteriaceae</taxon>
        <taxon>Aequorivita</taxon>
    </lineage>
</organism>
<dbReference type="CDD" id="cd01335">
    <property type="entry name" value="Radical_SAM"/>
    <property type="match status" value="1"/>
</dbReference>
<sequence>MEENKYQNIEIDNALLGSGGGLYIHIPFCKQACHYCDFHFSTSLKKKGELVNALCKELVLRKDELKGEVETIYFGGGTPSLLSSEELQQIFKTIHKNYQVSKNAEITLEANPDDLINVSLSAVEDISEAKLKSLKEAGINRLSIGIQSFFEEDLKLMNRAHNATEALECIKEAKQYFENISIDLIYGIPKMTNERWKKNLEIALNLDVPHLSCYALTVEPKTALKKFIEKGIVPPVDEEMAKQHYEILLAETEKAGLDNYEFSNFGKPGFHSRNNTAYWEGKPYLGIGPSAHGYDGNSRSWNVANNTKYIKSIEVGVLPLETEKLSKEDKYNEYIMTGLRTKKGVSLEKVESEFGKNYSEYLLKQAANALKNELLILENQTLKVSKKGKFLSDGIAADLFLVNLD</sequence>
<proteinExistence type="inferred from homology"/>
<keyword evidence="2" id="KW-0949">S-adenosyl-L-methionine</keyword>
<dbReference type="InterPro" id="IPR058240">
    <property type="entry name" value="rSAM_sf"/>
</dbReference>
<dbReference type="SFLD" id="SFLDF00288">
    <property type="entry name" value="HemN-like__clustered_with_nucl"/>
    <property type="match status" value="1"/>
</dbReference>
<dbReference type="NCBIfam" id="TIGR00539">
    <property type="entry name" value="hemN_rel"/>
    <property type="match status" value="1"/>
</dbReference>
<keyword evidence="2" id="KW-0349">Heme</keyword>
<keyword evidence="2" id="KW-0963">Cytoplasm</keyword>
<dbReference type="GO" id="GO:0004109">
    <property type="term" value="F:coproporphyrinogen oxidase activity"/>
    <property type="evidence" value="ECO:0007669"/>
    <property type="project" value="InterPro"/>
</dbReference>
<comment type="subcellular location">
    <subcellularLocation>
        <location evidence="2">Cytoplasm</location>
    </subcellularLocation>
</comment>
<dbReference type="Proteomes" id="UP001139461">
    <property type="component" value="Unassembled WGS sequence"/>
</dbReference>
<dbReference type="Gene3D" id="3.30.750.200">
    <property type="match status" value="1"/>
</dbReference>
<dbReference type="SFLD" id="SFLDG01065">
    <property type="entry name" value="anaerobic_coproporphyrinogen-I"/>
    <property type="match status" value="1"/>
</dbReference>
<dbReference type="InterPro" id="IPR034505">
    <property type="entry name" value="Coproporphyrinogen-III_oxidase"/>
</dbReference>
<dbReference type="PROSITE" id="PS51918">
    <property type="entry name" value="RADICAL_SAM"/>
    <property type="match status" value="1"/>
</dbReference>
<keyword evidence="2" id="KW-0004">4Fe-4S</keyword>
<keyword evidence="2" id="KW-0479">Metal-binding</keyword>
<evidence type="ECO:0000313" key="5">
    <source>
        <dbReference type="Proteomes" id="UP001139461"/>
    </source>
</evidence>
<protein>
    <recommendedName>
        <fullName evidence="2">Heme chaperone HemW</fullName>
    </recommendedName>
</protein>
<dbReference type="RefSeq" id="WP_237603696.1">
    <property type="nucleotide sequence ID" value="NZ_JAIRBA010000028.1"/>
</dbReference>
<dbReference type="PANTHER" id="PTHR13932:SF5">
    <property type="entry name" value="RADICAL S-ADENOSYL METHIONINE DOMAIN-CONTAINING PROTEIN 1, MITOCHONDRIAL"/>
    <property type="match status" value="1"/>
</dbReference>
<keyword evidence="2" id="KW-0408">Iron</keyword>
<comment type="caution">
    <text evidence="4">The sequence shown here is derived from an EMBL/GenBank/DDBJ whole genome shotgun (WGS) entry which is preliminary data.</text>
</comment>
<dbReference type="InterPro" id="IPR010723">
    <property type="entry name" value="HemN_C"/>
</dbReference>
<feature type="domain" description="Radical SAM core" evidence="3">
    <location>
        <begin position="14"/>
        <end position="258"/>
    </location>
</feature>
<dbReference type="GO" id="GO:0005737">
    <property type="term" value="C:cytoplasm"/>
    <property type="evidence" value="ECO:0007669"/>
    <property type="project" value="UniProtKB-SubCell"/>
</dbReference>
<dbReference type="Pfam" id="PF06969">
    <property type="entry name" value="HemN_C"/>
    <property type="match status" value="1"/>
</dbReference>
<dbReference type="InterPro" id="IPR004559">
    <property type="entry name" value="HemW-like"/>
</dbReference>
<dbReference type="SFLD" id="SFLDF00562">
    <property type="entry name" value="HemN-like__clustered_with_heat"/>
    <property type="match status" value="1"/>
</dbReference>
<dbReference type="PANTHER" id="PTHR13932">
    <property type="entry name" value="COPROPORPHYRINIGEN III OXIDASE"/>
    <property type="match status" value="1"/>
</dbReference>
<dbReference type="InterPro" id="IPR006638">
    <property type="entry name" value="Elp3/MiaA/NifB-like_rSAM"/>
</dbReference>
<dbReference type="AlphaFoldDB" id="A0A9X1QXZ1"/>
<reference evidence="4" key="1">
    <citation type="submission" date="2021-09" db="EMBL/GenBank/DDBJ databases">
        <title>Genome of Aequorivita sp. strain F47161.</title>
        <authorList>
            <person name="Wang Y."/>
        </authorList>
    </citation>
    <scope>NUCLEOTIDE SEQUENCE</scope>
    <source>
        <strain evidence="4">F47161</strain>
    </source>
</reference>
<comment type="similarity">
    <text evidence="1">Belongs to the anaerobic coproporphyrinogen-III oxidase family. HemW subfamily.</text>
</comment>
<keyword evidence="5" id="KW-1185">Reference proteome</keyword>
<evidence type="ECO:0000256" key="1">
    <source>
        <dbReference type="ARBA" id="ARBA00006100"/>
    </source>
</evidence>
<accession>A0A9X1QXZ1</accession>
<keyword evidence="2" id="KW-0411">Iron-sulfur</keyword>
<evidence type="ECO:0000259" key="3">
    <source>
        <dbReference type="PROSITE" id="PS51918"/>
    </source>
</evidence>
<dbReference type="EMBL" id="JAIRBA010000028">
    <property type="protein sequence ID" value="MCG2419911.1"/>
    <property type="molecule type" value="Genomic_DNA"/>
</dbReference>
<dbReference type="SMART" id="SM00729">
    <property type="entry name" value="Elp3"/>
    <property type="match status" value="1"/>
</dbReference>
<gene>
    <name evidence="4" type="primary">hemW</name>
    <name evidence="4" type="ORF">K8089_12845</name>
</gene>
<dbReference type="InterPro" id="IPR007197">
    <property type="entry name" value="rSAM"/>
</dbReference>
<comment type="function">
    <text evidence="2">Probably acts as a heme chaperone, transferring heme to an unknown acceptor. Binds one molecule of heme per monomer, possibly covalently. Binds 1 [4Fe-4S] cluster. The cluster is coordinated with 3 cysteines and an exchangeable S-adenosyl-L-methionine.</text>
</comment>
<dbReference type="GO" id="GO:0046872">
    <property type="term" value="F:metal ion binding"/>
    <property type="evidence" value="ECO:0007669"/>
    <property type="project" value="UniProtKB-UniRule"/>
</dbReference>
<dbReference type="SUPFAM" id="SSF102114">
    <property type="entry name" value="Radical SAM enzymes"/>
    <property type="match status" value="1"/>
</dbReference>
<dbReference type="SFLD" id="SFLDS00029">
    <property type="entry name" value="Radical_SAM"/>
    <property type="match status" value="1"/>
</dbReference>